<evidence type="ECO:0000256" key="5">
    <source>
        <dbReference type="SAM" id="MobiDB-lite"/>
    </source>
</evidence>
<dbReference type="KEGG" id="ppha:BVH74_01050"/>
<dbReference type="GO" id="GO:0043165">
    <property type="term" value="P:Gram-negative-bacterium-type cell outer membrane assembly"/>
    <property type="evidence" value="ECO:0007669"/>
    <property type="project" value="UniProtKB-UniRule"/>
</dbReference>
<comment type="subcellular location">
    <subcellularLocation>
        <location evidence="4">Periplasm</location>
    </subcellularLocation>
</comment>
<protein>
    <recommendedName>
        <fullName evidence="4">Lipopolysaccharide export system protein LptA</fullName>
    </recommendedName>
</protein>
<keyword evidence="2 4" id="KW-0732">Signal</keyword>
<sequence precursor="true">MRCANPLLLTALLLTPSLPALALPSDSEQPIRIQANSATLDDRNNTAVYTGNVIVTQGTMRLTGNRVTLNTDANGEVSKIVSVGSPATYRQTPREGQTPINARGLTIEYHADVERIILIEQAFLEQDSNTFRGEYVTYDIQRQVVDAGRAPGASGPSASGDERIEIIIQPRRRSE</sequence>
<comment type="function">
    <text evidence="4">Involved in the assembly of lipopolysaccharide (LPS). Required for the translocation of LPS from the inner membrane to the outer membrane. May form a bridge between the inner membrane and the outer membrane, via interactions with LptC and LptD, thereby facilitating LPS transfer across the periplasm.</text>
</comment>
<dbReference type="Proteomes" id="UP000243488">
    <property type="component" value="Chromosome"/>
</dbReference>
<dbReference type="PANTHER" id="PTHR36504">
    <property type="entry name" value="LIPOPOLYSACCHARIDE EXPORT SYSTEM PROTEIN LPTA"/>
    <property type="match status" value="1"/>
</dbReference>
<evidence type="ECO:0000313" key="7">
    <source>
        <dbReference type="EMBL" id="AQZ93438.1"/>
    </source>
</evidence>
<evidence type="ECO:0000256" key="1">
    <source>
        <dbReference type="ARBA" id="ARBA00022448"/>
    </source>
</evidence>
<feature type="domain" description="Organic solvent tolerance-like N-terminal" evidence="6">
    <location>
        <begin position="33"/>
        <end position="143"/>
    </location>
</feature>
<evidence type="ECO:0000256" key="4">
    <source>
        <dbReference type="HAMAP-Rule" id="MF_01914"/>
    </source>
</evidence>
<dbReference type="Pfam" id="PF03968">
    <property type="entry name" value="LptD_N"/>
    <property type="match status" value="1"/>
</dbReference>
<dbReference type="AlphaFoldDB" id="A0A1V0B0H7"/>
<dbReference type="PANTHER" id="PTHR36504:SF1">
    <property type="entry name" value="LIPOPOLYSACCHARIDE EXPORT SYSTEM PROTEIN LPTA"/>
    <property type="match status" value="1"/>
</dbReference>
<comment type="subunit">
    <text evidence="4">Component of the lipopolysaccharide transport and assembly complex.</text>
</comment>
<reference evidence="7 8" key="1">
    <citation type="submission" date="2017-03" db="EMBL/GenBank/DDBJ databases">
        <title>Complete genome sequence of the novel DNRA strain Pseudomonas sp. S-6-2 isolated from Chinese polluted river sediment. Journal of Biotechnology.</title>
        <authorList>
            <person name="Li J."/>
            <person name="Xiang F."/>
            <person name="Wang L."/>
            <person name="Xi L."/>
            <person name="Liu J."/>
        </authorList>
    </citation>
    <scope>NUCLEOTIDE SEQUENCE [LARGE SCALE GENOMIC DNA]</scope>
    <source>
        <strain evidence="7 8">S-6-2</strain>
    </source>
</reference>
<evidence type="ECO:0000259" key="6">
    <source>
        <dbReference type="Pfam" id="PF03968"/>
    </source>
</evidence>
<dbReference type="GO" id="GO:0017089">
    <property type="term" value="F:glycolipid transfer activity"/>
    <property type="evidence" value="ECO:0007669"/>
    <property type="project" value="TreeGrafter"/>
</dbReference>
<keyword evidence="1 4" id="KW-0813">Transport</keyword>
<keyword evidence="8" id="KW-1185">Reference proteome</keyword>
<dbReference type="NCBIfam" id="TIGR03002">
    <property type="entry name" value="outer_YhbN_LptA"/>
    <property type="match status" value="1"/>
</dbReference>
<dbReference type="GO" id="GO:0001530">
    <property type="term" value="F:lipopolysaccharide binding"/>
    <property type="evidence" value="ECO:0007669"/>
    <property type="project" value="InterPro"/>
</dbReference>
<accession>A0A1V0B0H7</accession>
<feature type="chain" id="PRO_5013414499" description="Lipopolysaccharide export system protein LptA" evidence="4">
    <location>
        <begin position="23"/>
        <end position="175"/>
    </location>
</feature>
<proteinExistence type="inferred from homology"/>
<feature type="region of interest" description="Disordered" evidence="5">
    <location>
        <begin position="148"/>
        <end position="175"/>
    </location>
</feature>
<gene>
    <name evidence="4" type="primary">lptA</name>
    <name evidence="7" type="ORF">BVH74_01050</name>
</gene>
<feature type="compositionally biased region" description="Low complexity" evidence="5">
    <location>
        <begin position="148"/>
        <end position="159"/>
    </location>
</feature>
<feature type="signal peptide" evidence="4">
    <location>
        <begin position="1"/>
        <end position="22"/>
    </location>
</feature>
<dbReference type="GO" id="GO:0015920">
    <property type="term" value="P:lipopolysaccharide transport"/>
    <property type="evidence" value="ECO:0007669"/>
    <property type="project" value="UniProtKB-UniRule"/>
</dbReference>
<dbReference type="Gene3D" id="2.60.450.10">
    <property type="entry name" value="Lipopolysaccharide (LPS) transport protein A like domain"/>
    <property type="match status" value="1"/>
</dbReference>
<dbReference type="EMBL" id="CP020100">
    <property type="protein sequence ID" value="AQZ93438.1"/>
    <property type="molecule type" value="Genomic_DNA"/>
</dbReference>
<dbReference type="InterPro" id="IPR052037">
    <property type="entry name" value="LPS_export_LptA"/>
</dbReference>
<evidence type="ECO:0000256" key="2">
    <source>
        <dbReference type="ARBA" id="ARBA00022729"/>
    </source>
</evidence>
<dbReference type="GO" id="GO:0009279">
    <property type="term" value="C:cell outer membrane"/>
    <property type="evidence" value="ECO:0007669"/>
    <property type="project" value="TreeGrafter"/>
</dbReference>
<organism evidence="7 8">
    <name type="scientific">Halopseudomonas phragmitis</name>
    <dbReference type="NCBI Taxonomy" id="1931241"/>
    <lineage>
        <taxon>Bacteria</taxon>
        <taxon>Pseudomonadati</taxon>
        <taxon>Pseudomonadota</taxon>
        <taxon>Gammaproteobacteria</taxon>
        <taxon>Pseudomonadales</taxon>
        <taxon>Pseudomonadaceae</taxon>
        <taxon>Halopseudomonas</taxon>
    </lineage>
</organism>
<evidence type="ECO:0000256" key="3">
    <source>
        <dbReference type="ARBA" id="ARBA00022764"/>
    </source>
</evidence>
<dbReference type="HAMAP" id="MF_01914">
    <property type="entry name" value="LPS_assembly_LptA"/>
    <property type="match status" value="1"/>
</dbReference>
<dbReference type="GO" id="GO:0030288">
    <property type="term" value="C:outer membrane-bounded periplasmic space"/>
    <property type="evidence" value="ECO:0007669"/>
    <property type="project" value="TreeGrafter"/>
</dbReference>
<keyword evidence="3 4" id="KW-0574">Periplasm</keyword>
<dbReference type="InterPro" id="IPR014340">
    <property type="entry name" value="LptA"/>
</dbReference>
<evidence type="ECO:0000313" key="8">
    <source>
        <dbReference type="Proteomes" id="UP000243488"/>
    </source>
</evidence>
<name>A0A1V0B0H7_9GAMM</name>
<dbReference type="STRING" id="1931241.BVH74_01050"/>
<dbReference type="RefSeq" id="WP_080048296.1">
    <property type="nucleotide sequence ID" value="NZ_CP020100.1"/>
</dbReference>
<dbReference type="InterPro" id="IPR005653">
    <property type="entry name" value="OstA-like_N"/>
</dbReference>
<comment type="similarity">
    <text evidence="4">Belongs to the LptA family.</text>
</comment>